<keyword evidence="2" id="KW-1185">Reference proteome</keyword>
<organism evidence="1 2">
    <name type="scientific">Paeniglutamicibacter cryotolerans</name>
    <dbReference type="NCBI Taxonomy" id="670079"/>
    <lineage>
        <taxon>Bacteria</taxon>
        <taxon>Bacillati</taxon>
        <taxon>Actinomycetota</taxon>
        <taxon>Actinomycetes</taxon>
        <taxon>Micrococcales</taxon>
        <taxon>Micrococcaceae</taxon>
        <taxon>Paeniglutamicibacter</taxon>
    </lineage>
</organism>
<dbReference type="EMBL" id="JACHVS010000001">
    <property type="protein sequence ID" value="MBB2994073.1"/>
    <property type="molecule type" value="Genomic_DNA"/>
</dbReference>
<dbReference type="RefSeq" id="WP_183509443.1">
    <property type="nucleotide sequence ID" value="NZ_BAABGK010000106.1"/>
</dbReference>
<evidence type="ECO:0000313" key="1">
    <source>
        <dbReference type="EMBL" id="MBB2994073.1"/>
    </source>
</evidence>
<gene>
    <name evidence="1" type="ORF">E9229_000264</name>
</gene>
<dbReference type="Proteomes" id="UP000523000">
    <property type="component" value="Unassembled WGS sequence"/>
</dbReference>
<proteinExistence type="predicted"/>
<name>A0A839QEP1_9MICC</name>
<evidence type="ECO:0000313" key="2">
    <source>
        <dbReference type="Proteomes" id="UP000523000"/>
    </source>
</evidence>
<sequence length="59" mass="6516">MCSFFAIDQPADVQELVLALTEKRVRESYAEVPDTGRNCLIAIIRHPLPARDVVSCCGP</sequence>
<protein>
    <submittedName>
        <fullName evidence="1">Uncharacterized protein</fullName>
    </submittedName>
</protein>
<comment type="caution">
    <text evidence="1">The sequence shown here is derived from an EMBL/GenBank/DDBJ whole genome shotgun (WGS) entry which is preliminary data.</text>
</comment>
<dbReference type="AlphaFoldDB" id="A0A839QEP1"/>
<accession>A0A839QEP1</accession>
<reference evidence="1 2" key="1">
    <citation type="submission" date="2020-08" db="EMBL/GenBank/DDBJ databases">
        <title>Sequencing the genomes of 1000 actinobacteria strains.</title>
        <authorList>
            <person name="Klenk H.-P."/>
        </authorList>
    </citation>
    <scope>NUCLEOTIDE SEQUENCE [LARGE SCALE GENOMIC DNA]</scope>
    <source>
        <strain evidence="1 2">DSM 22826</strain>
    </source>
</reference>